<reference evidence="1 2" key="1">
    <citation type="submission" date="2018-03" db="EMBL/GenBank/DDBJ databases">
        <title>Comparative analysis of microorganisms from saline springs in Andes Mountain Range, Colombia.</title>
        <authorList>
            <person name="Rubin E."/>
        </authorList>
    </citation>
    <scope>NUCLEOTIDE SEQUENCE [LARGE SCALE GENOMIC DNA]</scope>
    <source>
        <strain evidence="1 2">CG 23</strain>
    </source>
</reference>
<sequence>MVMVVWHGVASDSVEHLDLTVRDGRLRARSIVDLGPERLEYAVELDPDWTFVALSLRSSDGRTLELAHDDGEWHADGSPRPDLVEAVDLDLAFSPFTNTLPIRRLGLAVGDAADIVTAYVDHESFTVTADPQRYTRLGSEQYLYESRDSDFRREITVDEDGLVVDYPGLFARTPR</sequence>
<organism evidence="1 2">
    <name type="scientific">Isoptericola halotolerans</name>
    <dbReference type="NCBI Taxonomy" id="300560"/>
    <lineage>
        <taxon>Bacteria</taxon>
        <taxon>Bacillati</taxon>
        <taxon>Actinomycetota</taxon>
        <taxon>Actinomycetes</taxon>
        <taxon>Micrococcales</taxon>
        <taxon>Promicromonosporaceae</taxon>
        <taxon>Isoptericola</taxon>
    </lineage>
</organism>
<dbReference type="RefSeq" id="WP_106266685.1">
    <property type="nucleotide sequence ID" value="NZ_PVTX01000004.1"/>
</dbReference>
<comment type="caution">
    <text evidence="1">The sequence shown here is derived from an EMBL/GenBank/DDBJ whole genome shotgun (WGS) entry which is preliminary data.</text>
</comment>
<evidence type="ECO:0000313" key="1">
    <source>
        <dbReference type="EMBL" id="PRZ07677.1"/>
    </source>
</evidence>
<accession>A0ABX5EEV1</accession>
<evidence type="ECO:0000313" key="2">
    <source>
        <dbReference type="Proteomes" id="UP000239895"/>
    </source>
</evidence>
<protein>
    <recommendedName>
        <fullName evidence="3">Glycolipid-binding domain-containing protein</fullName>
    </recommendedName>
</protein>
<keyword evidence="2" id="KW-1185">Reference proteome</keyword>
<proteinExistence type="predicted"/>
<dbReference type="SUPFAM" id="SSF159275">
    <property type="entry name" value="PA1994-like"/>
    <property type="match status" value="1"/>
</dbReference>
<dbReference type="Proteomes" id="UP000239895">
    <property type="component" value="Unassembled WGS sequence"/>
</dbReference>
<name>A0ABX5EEV1_9MICO</name>
<dbReference type="EMBL" id="PVTX01000004">
    <property type="protein sequence ID" value="PRZ07677.1"/>
    <property type="molecule type" value="Genomic_DNA"/>
</dbReference>
<evidence type="ECO:0008006" key="3">
    <source>
        <dbReference type="Google" id="ProtNLM"/>
    </source>
</evidence>
<gene>
    <name evidence="1" type="ORF">BCL65_104120</name>
</gene>
<dbReference type="InterPro" id="IPR009467">
    <property type="entry name" value="Glycolipid-bd_prot_put"/>
</dbReference>
<dbReference type="Pfam" id="PF06475">
    <property type="entry name" value="Glycolipid_bind"/>
    <property type="match status" value="1"/>
</dbReference>